<feature type="region of interest" description="Disordered" evidence="6">
    <location>
        <begin position="106"/>
        <end position="198"/>
    </location>
</feature>
<evidence type="ECO:0000313" key="9">
    <source>
        <dbReference type="Proteomes" id="UP000225706"/>
    </source>
</evidence>
<organism evidence="8 9">
    <name type="scientific">Stylophora pistillata</name>
    <name type="common">Smooth cauliflower coral</name>
    <dbReference type="NCBI Taxonomy" id="50429"/>
    <lineage>
        <taxon>Eukaryota</taxon>
        <taxon>Metazoa</taxon>
        <taxon>Cnidaria</taxon>
        <taxon>Anthozoa</taxon>
        <taxon>Hexacorallia</taxon>
        <taxon>Scleractinia</taxon>
        <taxon>Astrocoeniina</taxon>
        <taxon>Pocilloporidae</taxon>
        <taxon>Stylophora</taxon>
    </lineage>
</organism>
<dbReference type="AlphaFoldDB" id="A0A2B4RB87"/>
<dbReference type="Proteomes" id="UP000225706">
    <property type="component" value="Unassembled WGS sequence"/>
</dbReference>
<protein>
    <recommendedName>
        <fullName evidence="7">THAP-type domain-containing protein</fullName>
    </recommendedName>
</protein>
<evidence type="ECO:0000256" key="2">
    <source>
        <dbReference type="ARBA" id="ARBA00022771"/>
    </source>
</evidence>
<dbReference type="EMBL" id="LSMT01000710">
    <property type="protein sequence ID" value="PFX14921.1"/>
    <property type="molecule type" value="Genomic_DNA"/>
</dbReference>
<feature type="compositionally biased region" description="Polar residues" evidence="6">
    <location>
        <begin position="137"/>
        <end position="159"/>
    </location>
</feature>
<evidence type="ECO:0000256" key="3">
    <source>
        <dbReference type="ARBA" id="ARBA00022833"/>
    </source>
</evidence>
<feature type="compositionally biased region" description="Low complexity" evidence="6">
    <location>
        <begin position="111"/>
        <end position="126"/>
    </location>
</feature>
<keyword evidence="9" id="KW-1185">Reference proteome</keyword>
<gene>
    <name evidence="8" type="ORF">AWC38_SpisGene20891</name>
</gene>
<evidence type="ECO:0000259" key="7">
    <source>
        <dbReference type="PROSITE" id="PS50950"/>
    </source>
</evidence>
<feature type="domain" description="THAP-type" evidence="7">
    <location>
        <begin position="1"/>
        <end position="91"/>
    </location>
</feature>
<comment type="caution">
    <text evidence="8">The sequence shown here is derived from an EMBL/GenBank/DDBJ whole genome shotgun (WGS) entry which is preliminary data.</text>
</comment>
<reference evidence="9" key="1">
    <citation type="journal article" date="2017" name="bioRxiv">
        <title>Comparative analysis of the genomes of Stylophora pistillata and Acropora digitifera provides evidence for extensive differences between species of corals.</title>
        <authorList>
            <person name="Voolstra C.R."/>
            <person name="Li Y."/>
            <person name="Liew Y.J."/>
            <person name="Baumgarten S."/>
            <person name="Zoccola D."/>
            <person name="Flot J.-F."/>
            <person name="Tambutte S."/>
            <person name="Allemand D."/>
            <person name="Aranda M."/>
        </authorList>
    </citation>
    <scope>NUCLEOTIDE SEQUENCE [LARGE SCALE GENOMIC DNA]</scope>
</reference>
<keyword evidence="4 5" id="KW-0238">DNA-binding</keyword>
<evidence type="ECO:0000256" key="1">
    <source>
        <dbReference type="ARBA" id="ARBA00022723"/>
    </source>
</evidence>
<dbReference type="SUPFAM" id="SSF57716">
    <property type="entry name" value="Glucocorticoid receptor-like (DNA-binding domain)"/>
    <property type="match status" value="1"/>
</dbReference>
<evidence type="ECO:0000256" key="5">
    <source>
        <dbReference type="PROSITE-ProRule" id="PRU00309"/>
    </source>
</evidence>
<dbReference type="PROSITE" id="PS50950">
    <property type="entry name" value="ZF_THAP"/>
    <property type="match status" value="1"/>
</dbReference>
<dbReference type="InterPro" id="IPR006612">
    <property type="entry name" value="THAP_Znf"/>
</dbReference>
<keyword evidence="3" id="KW-0862">Zinc</keyword>
<evidence type="ECO:0000256" key="6">
    <source>
        <dbReference type="SAM" id="MobiDB-lite"/>
    </source>
</evidence>
<dbReference type="GO" id="GO:0008270">
    <property type="term" value="F:zinc ion binding"/>
    <property type="evidence" value="ECO:0007669"/>
    <property type="project" value="UniProtKB-KW"/>
</dbReference>
<keyword evidence="2 5" id="KW-0863">Zinc-finger</keyword>
<feature type="compositionally biased region" description="Acidic residues" evidence="6">
    <location>
        <begin position="170"/>
        <end position="191"/>
    </location>
</feature>
<keyword evidence="1" id="KW-0479">Metal-binding</keyword>
<accession>A0A2B4RB87</accession>
<evidence type="ECO:0000313" key="8">
    <source>
        <dbReference type="EMBL" id="PFX14921.1"/>
    </source>
</evidence>
<name>A0A2B4RB87_STYPI</name>
<evidence type="ECO:0000256" key="4">
    <source>
        <dbReference type="ARBA" id="ARBA00023125"/>
    </source>
</evidence>
<sequence>MPGRCVVGGCSAFPDVQNGLILHAIPFLNDERPEARKRRKKWIRNSSVCSRHFTENDYVRRCSFVDEVTKKPIMPRLKRYEIGINVMPSVHAEAVTKKTVTLKNAKRRMEASTATATASSTCSSDSVAEIEPEGKELQSSAVLAENNSPGLDGNNTDSVNELHELFLEGQEVELDNIVEEPSDEYDDEDHEHEENVNV</sequence>
<dbReference type="GO" id="GO:0003677">
    <property type="term" value="F:DNA binding"/>
    <property type="evidence" value="ECO:0007669"/>
    <property type="project" value="UniProtKB-UniRule"/>
</dbReference>
<dbReference type="Pfam" id="PF05485">
    <property type="entry name" value="THAP"/>
    <property type="match status" value="1"/>
</dbReference>
<proteinExistence type="predicted"/>